<feature type="transmembrane region" description="Helical" evidence="8">
    <location>
        <begin position="197"/>
        <end position="224"/>
    </location>
</feature>
<feature type="transmembrane region" description="Helical" evidence="8">
    <location>
        <begin position="130"/>
        <end position="151"/>
    </location>
</feature>
<name>A0A9W7EUV2_9STRA</name>
<evidence type="ECO:0000256" key="3">
    <source>
        <dbReference type="ARBA" id="ARBA00022475"/>
    </source>
</evidence>
<dbReference type="PROSITE" id="PS50850">
    <property type="entry name" value="MFS"/>
    <property type="match status" value="1"/>
</dbReference>
<keyword evidence="4 8" id="KW-0812">Transmembrane</keyword>
<evidence type="ECO:0000256" key="8">
    <source>
        <dbReference type="SAM" id="Phobius"/>
    </source>
</evidence>
<dbReference type="GO" id="GO:0022857">
    <property type="term" value="F:transmembrane transporter activity"/>
    <property type="evidence" value="ECO:0007669"/>
    <property type="project" value="InterPro"/>
</dbReference>
<keyword evidence="3" id="KW-1003">Cell membrane</keyword>
<dbReference type="SUPFAM" id="SSF103473">
    <property type="entry name" value="MFS general substrate transporter"/>
    <property type="match status" value="1"/>
</dbReference>
<feature type="transmembrane region" description="Helical" evidence="8">
    <location>
        <begin position="69"/>
        <end position="88"/>
    </location>
</feature>
<comment type="subcellular location">
    <subcellularLocation>
        <location evidence="1">Cell membrane</location>
        <topology evidence="1">Multi-pass membrane protein</topology>
    </subcellularLocation>
</comment>
<feature type="transmembrane region" description="Helical" evidence="8">
    <location>
        <begin position="157"/>
        <end position="176"/>
    </location>
</feature>
<gene>
    <name evidence="10" type="ORF">TrST_g8414</name>
</gene>
<dbReference type="GO" id="GO:0005886">
    <property type="term" value="C:plasma membrane"/>
    <property type="evidence" value="ECO:0007669"/>
    <property type="project" value="UniProtKB-SubCell"/>
</dbReference>
<protein>
    <recommendedName>
        <fullName evidence="9">Major facilitator superfamily (MFS) profile domain-containing protein</fullName>
    </recommendedName>
</protein>
<organism evidence="10 11">
    <name type="scientific">Triparma strigata</name>
    <dbReference type="NCBI Taxonomy" id="1606541"/>
    <lineage>
        <taxon>Eukaryota</taxon>
        <taxon>Sar</taxon>
        <taxon>Stramenopiles</taxon>
        <taxon>Ochrophyta</taxon>
        <taxon>Bolidophyceae</taxon>
        <taxon>Parmales</taxon>
        <taxon>Triparmaceae</taxon>
        <taxon>Triparma</taxon>
    </lineage>
</organism>
<dbReference type="PANTHER" id="PTHR23517">
    <property type="entry name" value="RESISTANCE PROTEIN MDTM, PUTATIVE-RELATED-RELATED"/>
    <property type="match status" value="1"/>
</dbReference>
<feature type="transmembrane region" description="Helical" evidence="8">
    <location>
        <begin position="12"/>
        <end position="33"/>
    </location>
</feature>
<feature type="transmembrane region" description="Helical" evidence="8">
    <location>
        <begin position="230"/>
        <end position="249"/>
    </location>
</feature>
<feature type="compositionally biased region" description="Polar residues" evidence="7">
    <location>
        <begin position="410"/>
        <end position="422"/>
    </location>
</feature>
<keyword evidence="6 8" id="KW-0472">Membrane</keyword>
<comment type="caution">
    <text evidence="10">The sequence shown here is derived from an EMBL/GenBank/DDBJ whole genome shotgun (WGS) entry which is preliminary data.</text>
</comment>
<feature type="transmembrane region" description="Helical" evidence="8">
    <location>
        <begin position="256"/>
        <end position="275"/>
    </location>
</feature>
<dbReference type="InterPro" id="IPR005829">
    <property type="entry name" value="Sugar_transporter_CS"/>
</dbReference>
<dbReference type="EMBL" id="BRXY01000414">
    <property type="protein sequence ID" value="GMH93514.1"/>
    <property type="molecule type" value="Genomic_DNA"/>
</dbReference>
<dbReference type="AlphaFoldDB" id="A0A9W7EUV2"/>
<feature type="transmembrane region" description="Helical" evidence="8">
    <location>
        <begin position="361"/>
        <end position="384"/>
    </location>
</feature>
<dbReference type="Proteomes" id="UP001165085">
    <property type="component" value="Unassembled WGS sequence"/>
</dbReference>
<evidence type="ECO:0000256" key="7">
    <source>
        <dbReference type="SAM" id="MobiDB-lite"/>
    </source>
</evidence>
<keyword evidence="11" id="KW-1185">Reference proteome</keyword>
<evidence type="ECO:0000313" key="10">
    <source>
        <dbReference type="EMBL" id="GMH93514.1"/>
    </source>
</evidence>
<sequence length="455" mass="48791">MGSIKAPAMAAWADYFGLGSISPLLPFFCLKYADSLESVGFILSAQYGGVILGSTLGGLFSDRIGRRNTLLIALTGDVIFFTATGFVQTVNLMVVVRAFAGIFTPLTAAIAWLLDDAGEDMGKRARNQGIFGMCSIIGFMSGAAMGGFMGFGLFEMVNCACGALALVALGFTINSSEPERPNANMKPEGKIDIFRSAMFISLAVAYFVIGLQFTGITTLVAIILPDRYDYVEWQIATSLMCITFVHFLFMASLKKLTAAFGTVNLILTSFLMAMLGELAFLFEDFAYSSDISCNFWLFMCTMVLPIGMTGCNILAPTVADKYGKNARGATVGMLRTIFNVGQALGPAYGVKLYNTQSNIGVGAMFFVCQFVLMVLTMIFFVWVWKFGGSGGGGGGGGGGGDDGSKHVVPSTPSQHSKVNPGNWQERFEGEEGDEEKGLVMVQIKTPEETKREADI</sequence>
<evidence type="ECO:0000256" key="6">
    <source>
        <dbReference type="ARBA" id="ARBA00023136"/>
    </source>
</evidence>
<evidence type="ECO:0000256" key="1">
    <source>
        <dbReference type="ARBA" id="ARBA00004651"/>
    </source>
</evidence>
<dbReference type="InterPro" id="IPR050171">
    <property type="entry name" value="MFS_Transporters"/>
</dbReference>
<feature type="domain" description="Major facilitator superfamily (MFS) profile" evidence="9">
    <location>
        <begin position="1"/>
        <end position="387"/>
    </location>
</feature>
<dbReference type="InterPro" id="IPR036259">
    <property type="entry name" value="MFS_trans_sf"/>
</dbReference>
<feature type="transmembrane region" description="Helical" evidence="8">
    <location>
        <begin position="39"/>
        <end position="60"/>
    </location>
</feature>
<proteinExistence type="predicted"/>
<keyword evidence="2" id="KW-0813">Transport</keyword>
<feature type="region of interest" description="Disordered" evidence="7">
    <location>
        <begin position="393"/>
        <end position="438"/>
    </location>
</feature>
<dbReference type="Gene3D" id="1.20.1250.20">
    <property type="entry name" value="MFS general substrate transporter like domains"/>
    <property type="match status" value="1"/>
</dbReference>
<evidence type="ECO:0000256" key="4">
    <source>
        <dbReference type="ARBA" id="ARBA00022692"/>
    </source>
</evidence>
<evidence type="ECO:0000259" key="9">
    <source>
        <dbReference type="PROSITE" id="PS50850"/>
    </source>
</evidence>
<feature type="transmembrane region" description="Helical" evidence="8">
    <location>
        <begin position="94"/>
        <end position="114"/>
    </location>
</feature>
<reference evidence="11" key="1">
    <citation type="journal article" date="2023" name="Commun. Biol.">
        <title>Genome analysis of Parmales, the sister group of diatoms, reveals the evolutionary specialization of diatoms from phago-mixotrophs to photoautotrophs.</title>
        <authorList>
            <person name="Ban H."/>
            <person name="Sato S."/>
            <person name="Yoshikawa S."/>
            <person name="Yamada K."/>
            <person name="Nakamura Y."/>
            <person name="Ichinomiya M."/>
            <person name="Sato N."/>
            <person name="Blanc-Mathieu R."/>
            <person name="Endo H."/>
            <person name="Kuwata A."/>
            <person name="Ogata H."/>
        </authorList>
    </citation>
    <scope>NUCLEOTIDE SEQUENCE [LARGE SCALE GENOMIC DNA]</scope>
    <source>
        <strain evidence="11">NIES 3701</strain>
    </source>
</reference>
<evidence type="ECO:0000313" key="11">
    <source>
        <dbReference type="Proteomes" id="UP001165085"/>
    </source>
</evidence>
<evidence type="ECO:0000256" key="2">
    <source>
        <dbReference type="ARBA" id="ARBA00022448"/>
    </source>
</evidence>
<evidence type="ECO:0000256" key="5">
    <source>
        <dbReference type="ARBA" id="ARBA00022989"/>
    </source>
</evidence>
<dbReference type="Pfam" id="PF07690">
    <property type="entry name" value="MFS_1"/>
    <property type="match status" value="1"/>
</dbReference>
<dbReference type="PROSITE" id="PS00216">
    <property type="entry name" value="SUGAR_TRANSPORT_1"/>
    <property type="match status" value="1"/>
</dbReference>
<keyword evidence="5 8" id="KW-1133">Transmembrane helix</keyword>
<feature type="transmembrane region" description="Helical" evidence="8">
    <location>
        <begin position="295"/>
        <end position="315"/>
    </location>
</feature>
<dbReference type="InterPro" id="IPR001958">
    <property type="entry name" value="Tet-R_TetA/multi-R_MdtG-like"/>
</dbReference>
<dbReference type="InterPro" id="IPR020846">
    <property type="entry name" value="MFS_dom"/>
</dbReference>
<dbReference type="PRINTS" id="PR01035">
    <property type="entry name" value="TCRTETA"/>
</dbReference>
<dbReference type="InterPro" id="IPR011701">
    <property type="entry name" value="MFS"/>
</dbReference>
<dbReference type="OrthoDB" id="196293at2759"/>
<accession>A0A9W7EUV2</accession>